<protein>
    <submittedName>
        <fullName evidence="8">U2 small nuclear RNA auxiliary factor 1 like 4</fullName>
    </submittedName>
</protein>
<dbReference type="Pfam" id="PF00642">
    <property type="entry name" value="zf-CCCH"/>
    <property type="match status" value="1"/>
</dbReference>
<feature type="domain" description="C3H1-type" evidence="7">
    <location>
        <begin position="32"/>
        <end position="60"/>
    </location>
</feature>
<evidence type="ECO:0000256" key="5">
    <source>
        <dbReference type="PROSITE-ProRule" id="PRU00723"/>
    </source>
</evidence>
<dbReference type="GeneTree" id="ENSGT00950000183152"/>
<keyword evidence="4 5" id="KW-0862">Zinc</keyword>
<dbReference type="GO" id="GO:0003723">
    <property type="term" value="F:RNA binding"/>
    <property type="evidence" value="ECO:0007669"/>
    <property type="project" value="InterPro"/>
</dbReference>
<dbReference type="SMART" id="SM00356">
    <property type="entry name" value="ZnF_C3H1"/>
    <property type="match status" value="1"/>
</dbReference>
<dbReference type="GO" id="GO:0008270">
    <property type="term" value="F:zinc ion binding"/>
    <property type="evidence" value="ECO:0007669"/>
    <property type="project" value="UniProtKB-KW"/>
</dbReference>
<evidence type="ECO:0000313" key="8">
    <source>
        <dbReference type="Ensembl" id="ENSEASP00005001600.2"/>
    </source>
</evidence>
<name>A0A8C4KU42_EQUAS</name>
<dbReference type="Gene3D" id="3.30.70.330">
    <property type="match status" value="1"/>
</dbReference>
<dbReference type="InterPro" id="IPR009145">
    <property type="entry name" value="U2AF_small"/>
</dbReference>
<dbReference type="InterPro" id="IPR012677">
    <property type="entry name" value="Nucleotide-bd_a/b_plait_sf"/>
</dbReference>
<dbReference type="PANTHER" id="PTHR12620">
    <property type="entry name" value="U2 SNRNP AUXILIARY FACTOR, SMALL SUBUNIT"/>
    <property type="match status" value="1"/>
</dbReference>
<dbReference type="GO" id="GO:0000398">
    <property type="term" value="P:mRNA splicing, via spliceosome"/>
    <property type="evidence" value="ECO:0007669"/>
    <property type="project" value="InterPro"/>
</dbReference>
<reference evidence="8 9" key="1">
    <citation type="journal article" date="2020" name="Nat. Commun.">
        <title>Donkey genomes provide new insights into domestication and selection for coat color.</title>
        <authorList>
            <person name="Wang"/>
            <person name="C."/>
            <person name="Li"/>
            <person name="H."/>
            <person name="Guo"/>
            <person name="Y."/>
            <person name="Huang"/>
            <person name="J."/>
            <person name="Sun"/>
            <person name="Y."/>
            <person name="Min"/>
            <person name="J."/>
            <person name="Wang"/>
            <person name="J."/>
            <person name="Fang"/>
            <person name="X."/>
            <person name="Zhao"/>
            <person name="Z."/>
            <person name="Wang"/>
            <person name="S."/>
            <person name="Zhang"/>
            <person name="Y."/>
            <person name="Liu"/>
            <person name="Q."/>
            <person name="Jiang"/>
            <person name="Q."/>
            <person name="Wang"/>
            <person name="X."/>
            <person name="Guo"/>
            <person name="Y."/>
            <person name="Yang"/>
            <person name="C."/>
            <person name="Wang"/>
            <person name="Y."/>
            <person name="Tian"/>
            <person name="F."/>
            <person name="Zhuang"/>
            <person name="G."/>
            <person name="Fan"/>
            <person name="Y."/>
            <person name="Gao"/>
            <person name="Q."/>
            <person name="Li"/>
            <person name="Y."/>
            <person name="Ju"/>
            <person name="Z."/>
            <person name="Li"/>
            <person name="J."/>
            <person name="Li"/>
            <person name="R."/>
            <person name="Hou"/>
            <person name="M."/>
            <person name="Yang"/>
            <person name="G."/>
            <person name="Liu"/>
            <person name="G."/>
            <person name="Liu"/>
            <person name="W."/>
            <person name="Guo"/>
            <person name="J."/>
            <person name="Pan"/>
            <person name="S."/>
            <person name="Fan"/>
            <person name="G."/>
            <person name="Zhang"/>
            <person name="W."/>
            <person name="Zhang"/>
            <person name="R."/>
            <person name="Yu"/>
            <person name="J."/>
            <person name="Zhang"/>
            <person name="X."/>
            <person name="Yin"/>
            <person name="Q."/>
            <person name="Ji"/>
            <person name="C."/>
            <person name="Jin"/>
            <person name="Y."/>
            <person name="Yue"/>
            <person name="G."/>
            <person name="Liu"/>
            <person name="M."/>
            <person name="Xu"/>
            <person name="J."/>
            <person name="Liu"/>
            <person name="S."/>
            <person name="Jordana"/>
            <person name="J."/>
            <person name="Noce"/>
            <person name="A."/>
            <person name="Amills"/>
            <person name="M."/>
            <person name="Wu"/>
            <person name="D.D."/>
            <person name="Li"/>
            <person name="S."/>
            <person name="Zhou"/>
            <person name="X. and Zhong"/>
            <person name="J."/>
        </authorList>
    </citation>
    <scope>NUCLEOTIDE SEQUENCE [LARGE SCALE GENOMIC DNA]</scope>
</reference>
<evidence type="ECO:0000313" key="9">
    <source>
        <dbReference type="Proteomes" id="UP000694387"/>
    </source>
</evidence>
<dbReference type="PRINTS" id="PR01848">
    <property type="entry name" value="U2AUXFACTOR"/>
</dbReference>
<keyword evidence="2" id="KW-0677">Repeat</keyword>
<keyword evidence="1 5" id="KW-0479">Metal-binding</keyword>
<organism evidence="8 9">
    <name type="scientific">Equus asinus</name>
    <name type="common">Donkey</name>
    <name type="synonym">Equus africanus asinus</name>
    <dbReference type="NCBI Taxonomy" id="9793"/>
    <lineage>
        <taxon>Eukaryota</taxon>
        <taxon>Metazoa</taxon>
        <taxon>Chordata</taxon>
        <taxon>Craniata</taxon>
        <taxon>Vertebrata</taxon>
        <taxon>Euteleostomi</taxon>
        <taxon>Mammalia</taxon>
        <taxon>Eutheria</taxon>
        <taxon>Laurasiatheria</taxon>
        <taxon>Perissodactyla</taxon>
        <taxon>Equidae</taxon>
        <taxon>Equus</taxon>
    </lineage>
</organism>
<reference evidence="8" key="2">
    <citation type="submission" date="2025-08" db="UniProtKB">
        <authorList>
            <consortium name="Ensembl"/>
        </authorList>
    </citation>
    <scope>IDENTIFICATION</scope>
</reference>
<proteinExistence type="predicted"/>
<evidence type="ECO:0000256" key="3">
    <source>
        <dbReference type="ARBA" id="ARBA00022771"/>
    </source>
</evidence>
<reference evidence="8" key="3">
    <citation type="submission" date="2025-09" db="UniProtKB">
        <authorList>
            <consortium name="Ensembl"/>
        </authorList>
    </citation>
    <scope>IDENTIFICATION</scope>
</reference>
<dbReference type="GO" id="GO:0089701">
    <property type="term" value="C:U2AF complex"/>
    <property type="evidence" value="ECO:0007669"/>
    <property type="project" value="InterPro"/>
</dbReference>
<gene>
    <name evidence="8" type="primary">U2AF1L4</name>
</gene>
<dbReference type="InterPro" id="IPR000571">
    <property type="entry name" value="Znf_CCCH"/>
</dbReference>
<dbReference type="AlphaFoldDB" id="A0A8C4KU42"/>
<evidence type="ECO:0000259" key="7">
    <source>
        <dbReference type="PROSITE" id="PS50103"/>
    </source>
</evidence>
<evidence type="ECO:0000256" key="1">
    <source>
        <dbReference type="ARBA" id="ARBA00022723"/>
    </source>
</evidence>
<dbReference type="PROSITE" id="PS50103">
    <property type="entry name" value="ZF_C3H1"/>
    <property type="match status" value="1"/>
</dbReference>
<feature type="region of interest" description="Disordered" evidence="6">
    <location>
        <begin position="168"/>
        <end position="191"/>
    </location>
</feature>
<keyword evidence="9" id="KW-1185">Reference proteome</keyword>
<evidence type="ECO:0000256" key="4">
    <source>
        <dbReference type="ARBA" id="ARBA00022833"/>
    </source>
</evidence>
<dbReference type="Proteomes" id="UP000694387">
    <property type="component" value="Chromosome 26"/>
</dbReference>
<evidence type="ECO:0000256" key="2">
    <source>
        <dbReference type="ARBA" id="ARBA00022737"/>
    </source>
</evidence>
<sequence>MLLSDGSDVKSRQNWRVRVKMAEYLASIFGTEKDKVNCSFYFKIGACRHGDRCSRLHNKPTFSQTIVLLNLYRNPQNTAQTADGSHCHVSDVEVQEHYDNFFEEVFTELQENFGARRMQSGQWLNSITAGSMGRLCMPSCLLSPTSGSHAVGSMRWGNVPGVASATSCTCDPSPGTSGGSSTGGDPGAGHPQGLILATVPVKETDDDPQTISMAASETLAPLPAIPLPAITSWPGYLLNAPLTSWCHLPHAPGLHDIICSTQGPSPTAPPLIKFCIE</sequence>
<dbReference type="Ensembl" id="ENSEAST00005001793.2">
    <property type="protein sequence ID" value="ENSEASP00005001600.2"/>
    <property type="gene ID" value="ENSEASG00005001205.2"/>
</dbReference>
<accession>A0A8C4KU42</accession>
<feature type="zinc finger region" description="C3H1-type" evidence="5">
    <location>
        <begin position="32"/>
        <end position="60"/>
    </location>
</feature>
<feature type="compositionally biased region" description="Gly residues" evidence="6">
    <location>
        <begin position="176"/>
        <end position="187"/>
    </location>
</feature>
<keyword evidence="3 5" id="KW-0863">Zinc-finger</keyword>
<evidence type="ECO:0000256" key="6">
    <source>
        <dbReference type="SAM" id="MobiDB-lite"/>
    </source>
</evidence>